<evidence type="ECO:0000256" key="6">
    <source>
        <dbReference type="SAM" id="Phobius"/>
    </source>
</evidence>
<feature type="transmembrane region" description="Helical" evidence="6">
    <location>
        <begin position="42"/>
        <end position="67"/>
    </location>
</feature>
<evidence type="ECO:0000256" key="2">
    <source>
        <dbReference type="ARBA" id="ARBA00022475"/>
    </source>
</evidence>
<gene>
    <name evidence="7" type="ORF">ACFP90_07465</name>
</gene>
<evidence type="ECO:0000256" key="4">
    <source>
        <dbReference type="ARBA" id="ARBA00022989"/>
    </source>
</evidence>
<dbReference type="Gene3D" id="1.20.1250.20">
    <property type="entry name" value="MFS general substrate transporter like domains"/>
    <property type="match status" value="1"/>
</dbReference>
<sequence>MTHPIALPTFRQLLTTRVLATLSVGFYNVPLLWWVLEHTGSGSAVAALGLVGALAAMVVAPWGGVLADRGQKKNLIQRTYLLDAGLLLAGAALLGTHTLPVWGLSSWWAPVTWWPICAPPRWRLCFPSAFPKPSTSRPTLP</sequence>
<keyword evidence="4 6" id="KW-1133">Transmembrane helix</keyword>
<proteinExistence type="predicted"/>
<feature type="transmembrane region" description="Helical" evidence="6">
    <location>
        <begin position="79"/>
        <end position="99"/>
    </location>
</feature>
<dbReference type="PANTHER" id="PTHR23513">
    <property type="entry name" value="INTEGRAL MEMBRANE EFFLUX PROTEIN-RELATED"/>
    <property type="match status" value="1"/>
</dbReference>
<evidence type="ECO:0000256" key="1">
    <source>
        <dbReference type="ARBA" id="ARBA00004651"/>
    </source>
</evidence>
<dbReference type="RefSeq" id="WP_380055132.1">
    <property type="nucleotide sequence ID" value="NZ_JBHSWB010000001.1"/>
</dbReference>
<keyword evidence="8" id="KW-1185">Reference proteome</keyword>
<dbReference type="PANTHER" id="PTHR23513:SF6">
    <property type="entry name" value="MAJOR FACILITATOR SUPERFAMILY ASSOCIATED DOMAIN-CONTAINING PROTEIN"/>
    <property type="match status" value="1"/>
</dbReference>
<organism evidence="7 8">
    <name type="scientific">Deinococcus multiflagellatus</name>
    <dbReference type="NCBI Taxonomy" id="1656887"/>
    <lineage>
        <taxon>Bacteria</taxon>
        <taxon>Thermotogati</taxon>
        <taxon>Deinococcota</taxon>
        <taxon>Deinococci</taxon>
        <taxon>Deinococcales</taxon>
        <taxon>Deinococcaceae</taxon>
        <taxon>Deinococcus</taxon>
    </lineage>
</organism>
<comment type="caution">
    <text evidence="7">The sequence shown here is derived from an EMBL/GenBank/DDBJ whole genome shotgun (WGS) entry which is preliminary data.</text>
</comment>
<dbReference type="InterPro" id="IPR036259">
    <property type="entry name" value="MFS_trans_sf"/>
</dbReference>
<evidence type="ECO:0000256" key="5">
    <source>
        <dbReference type="ARBA" id="ARBA00023136"/>
    </source>
</evidence>
<feature type="transmembrane region" description="Helical" evidence="6">
    <location>
        <begin position="18"/>
        <end position="36"/>
    </location>
</feature>
<name>A0ABW1ZIL5_9DEIO</name>
<reference evidence="8" key="1">
    <citation type="journal article" date="2019" name="Int. J. Syst. Evol. Microbiol.">
        <title>The Global Catalogue of Microorganisms (GCM) 10K type strain sequencing project: providing services to taxonomists for standard genome sequencing and annotation.</title>
        <authorList>
            <consortium name="The Broad Institute Genomics Platform"/>
            <consortium name="The Broad Institute Genome Sequencing Center for Infectious Disease"/>
            <person name="Wu L."/>
            <person name="Ma J."/>
        </authorList>
    </citation>
    <scope>NUCLEOTIDE SEQUENCE [LARGE SCALE GENOMIC DNA]</scope>
    <source>
        <strain evidence="8">CCUG 63830</strain>
    </source>
</reference>
<evidence type="ECO:0000313" key="8">
    <source>
        <dbReference type="Proteomes" id="UP001596317"/>
    </source>
</evidence>
<evidence type="ECO:0000256" key="3">
    <source>
        <dbReference type="ARBA" id="ARBA00022692"/>
    </source>
</evidence>
<accession>A0ABW1ZIL5</accession>
<evidence type="ECO:0008006" key="9">
    <source>
        <dbReference type="Google" id="ProtNLM"/>
    </source>
</evidence>
<evidence type="ECO:0000313" key="7">
    <source>
        <dbReference type="EMBL" id="MFC6660212.1"/>
    </source>
</evidence>
<dbReference type="Proteomes" id="UP001596317">
    <property type="component" value="Unassembled WGS sequence"/>
</dbReference>
<protein>
    <recommendedName>
        <fullName evidence="9">MFS transporter</fullName>
    </recommendedName>
</protein>
<keyword evidence="3 6" id="KW-0812">Transmembrane</keyword>
<comment type="subcellular location">
    <subcellularLocation>
        <location evidence="1">Cell membrane</location>
        <topology evidence="1">Multi-pass membrane protein</topology>
    </subcellularLocation>
</comment>
<keyword evidence="5 6" id="KW-0472">Membrane</keyword>
<dbReference type="EMBL" id="JBHSWB010000001">
    <property type="protein sequence ID" value="MFC6660212.1"/>
    <property type="molecule type" value="Genomic_DNA"/>
</dbReference>
<keyword evidence="2" id="KW-1003">Cell membrane</keyword>
<dbReference type="SUPFAM" id="SSF103473">
    <property type="entry name" value="MFS general substrate transporter"/>
    <property type="match status" value="1"/>
</dbReference>